<dbReference type="NCBIfam" id="TIGR02092">
    <property type="entry name" value="glgD"/>
    <property type="match status" value="1"/>
</dbReference>
<keyword evidence="6" id="KW-1185">Reference proteome</keyword>
<dbReference type="GO" id="GO:0008878">
    <property type="term" value="F:glucose-1-phosphate adenylyltransferase activity"/>
    <property type="evidence" value="ECO:0007669"/>
    <property type="project" value="InterPro"/>
</dbReference>
<accession>A0A366II74</accession>
<dbReference type="Pfam" id="PF24894">
    <property type="entry name" value="Hexapep_GlmU"/>
    <property type="match status" value="1"/>
</dbReference>
<dbReference type="AlphaFoldDB" id="A0A366II74"/>
<comment type="caution">
    <text evidence="5">The sequence shown here is derived from an EMBL/GenBank/DDBJ whole genome shotgun (WGS) entry which is preliminary data.</text>
</comment>
<dbReference type="InterPro" id="IPR011832">
    <property type="entry name" value="GlgDAde_trans"/>
</dbReference>
<feature type="domain" description="Glucose-1-phosphate adenylyltransferase/Bifunctional protein GlmU-like C-terminal hexapeptide" evidence="4">
    <location>
        <begin position="287"/>
        <end position="355"/>
    </location>
</feature>
<protein>
    <submittedName>
        <fullName evidence="5">Glucose-1-phosphate adenylyltransferase</fullName>
    </submittedName>
</protein>
<organism evidence="5 6">
    <name type="scientific">Alkalibaculum bacchi</name>
    <dbReference type="NCBI Taxonomy" id="645887"/>
    <lineage>
        <taxon>Bacteria</taxon>
        <taxon>Bacillati</taxon>
        <taxon>Bacillota</taxon>
        <taxon>Clostridia</taxon>
        <taxon>Eubacteriales</taxon>
        <taxon>Eubacteriaceae</taxon>
        <taxon>Alkalibaculum</taxon>
    </lineage>
</organism>
<dbReference type="PANTHER" id="PTHR43523:SF6">
    <property type="entry name" value="GLYCOGEN BIOSYNTHESIS PROTEIN GLGD"/>
    <property type="match status" value="1"/>
</dbReference>
<sequence>MENCLGVITLGQKDSNFGVLCRKRPDAMLPFGGRYRLVDIALSNMINAGISGIGLFTGNKIRSLMDHVRNGKAWNLNRNTHGIKVYPPLYDDEPIYQNIGDINEFKKNEVFFLENNMDNLFFCTTTMIANIDIGKAYRDFIKSESDITLIYKHIDNPKPNLVGCKHITFDEKIRLKSIGMYTGNSQEMNLYLKMFFIKKKIFFEILNEAIEKGNKLYFQDALFQAMDRYQVSCYKFDGTIQYVNSIKSYYEANMRVLNPKYSKELFYENGPIITKPKDEPPTHYLANATVKNSYIANGCIIDGVIENSILFRGVKVEKGAVIKNSIIMQKCCISQDVHIEYAILDKHIVVEPKVILIGNQSIPYVVGKGEILSNKESNLNTKIKSFLGNIVERAEGVI</sequence>
<keyword evidence="5" id="KW-0548">Nucleotidyltransferase</keyword>
<evidence type="ECO:0000313" key="5">
    <source>
        <dbReference type="EMBL" id="RBP70214.1"/>
    </source>
</evidence>
<dbReference type="Gene3D" id="3.90.550.10">
    <property type="entry name" value="Spore Coat Polysaccharide Biosynthesis Protein SpsA, Chain A"/>
    <property type="match status" value="1"/>
</dbReference>
<gene>
    <name evidence="5" type="ORF">DES36_101273</name>
</gene>
<keyword evidence="2" id="KW-0320">Glycogen biosynthesis</keyword>
<dbReference type="CDD" id="cd04651">
    <property type="entry name" value="LbH_G1P_AT_C"/>
    <property type="match status" value="1"/>
</dbReference>
<evidence type="ECO:0000256" key="1">
    <source>
        <dbReference type="ARBA" id="ARBA00010443"/>
    </source>
</evidence>
<dbReference type="Pfam" id="PF00483">
    <property type="entry name" value="NTP_transferase"/>
    <property type="match status" value="1"/>
</dbReference>
<feature type="domain" description="Nucleotidyl transferase" evidence="3">
    <location>
        <begin position="20"/>
        <end position="254"/>
    </location>
</feature>
<reference evidence="5 6" key="1">
    <citation type="submission" date="2018-06" db="EMBL/GenBank/DDBJ databases">
        <title>Genomic Encyclopedia of Type Strains, Phase IV (KMG-IV): sequencing the most valuable type-strain genomes for metagenomic binning, comparative biology and taxonomic classification.</title>
        <authorList>
            <person name="Goeker M."/>
        </authorList>
    </citation>
    <scope>NUCLEOTIDE SEQUENCE [LARGE SCALE GENOMIC DNA]</scope>
    <source>
        <strain evidence="5 6">DSM 22112</strain>
    </source>
</reference>
<dbReference type="RefSeq" id="WP_113919422.1">
    <property type="nucleotide sequence ID" value="NZ_QNRX01000001.1"/>
</dbReference>
<dbReference type="InterPro" id="IPR029044">
    <property type="entry name" value="Nucleotide-diphossugar_trans"/>
</dbReference>
<dbReference type="InterPro" id="IPR011831">
    <property type="entry name" value="ADP-Glc_PPase"/>
</dbReference>
<evidence type="ECO:0000259" key="4">
    <source>
        <dbReference type="Pfam" id="PF24894"/>
    </source>
</evidence>
<keyword evidence="5" id="KW-0808">Transferase</keyword>
<comment type="similarity">
    <text evidence="1">Belongs to the bacterial/plant glucose-1-phosphate adenylyltransferase family.</text>
</comment>
<dbReference type="SUPFAM" id="SSF51161">
    <property type="entry name" value="Trimeric LpxA-like enzymes"/>
    <property type="match status" value="1"/>
</dbReference>
<proteinExistence type="inferred from homology"/>
<dbReference type="PANTHER" id="PTHR43523">
    <property type="entry name" value="GLUCOSE-1-PHOSPHATE ADENYLYLTRANSFERASE-RELATED"/>
    <property type="match status" value="1"/>
</dbReference>
<dbReference type="OrthoDB" id="9801810at2"/>
<dbReference type="EMBL" id="QNRX01000001">
    <property type="protein sequence ID" value="RBP70214.1"/>
    <property type="molecule type" value="Genomic_DNA"/>
</dbReference>
<dbReference type="Gene3D" id="2.160.10.10">
    <property type="entry name" value="Hexapeptide repeat proteins"/>
    <property type="match status" value="1"/>
</dbReference>
<dbReference type="InterPro" id="IPR005835">
    <property type="entry name" value="NTP_transferase_dom"/>
</dbReference>
<evidence type="ECO:0000256" key="2">
    <source>
        <dbReference type="ARBA" id="ARBA00023056"/>
    </source>
</evidence>
<dbReference type="Proteomes" id="UP000253490">
    <property type="component" value="Unassembled WGS sequence"/>
</dbReference>
<evidence type="ECO:0000259" key="3">
    <source>
        <dbReference type="Pfam" id="PF00483"/>
    </source>
</evidence>
<name>A0A366II74_9FIRM</name>
<dbReference type="GO" id="GO:0005978">
    <property type="term" value="P:glycogen biosynthetic process"/>
    <property type="evidence" value="ECO:0007669"/>
    <property type="project" value="UniProtKB-KW"/>
</dbReference>
<dbReference type="InterPro" id="IPR056818">
    <property type="entry name" value="GlmU/GlgC-like_hexapep"/>
</dbReference>
<dbReference type="InterPro" id="IPR011004">
    <property type="entry name" value="Trimer_LpxA-like_sf"/>
</dbReference>
<dbReference type="SUPFAM" id="SSF53448">
    <property type="entry name" value="Nucleotide-diphospho-sugar transferases"/>
    <property type="match status" value="1"/>
</dbReference>
<evidence type="ECO:0000313" key="6">
    <source>
        <dbReference type="Proteomes" id="UP000253490"/>
    </source>
</evidence>